<dbReference type="PANTHER" id="PTHR33908">
    <property type="entry name" value="MANNOSYLTRANSFERASE YKCB-RELATED"/>
    <property type="match status" value="1"/>
</dbReference>
<keyword evidence="3 10" id="KW-0328">Glycosyltransferase</keyword>
<feature type="transmembrane region" description="Helical" evidence="8">
    <location>
        <begin position="118"/>
        <end position="137"/>
    </location>
</feature>
<sequence>MAAALLVVHVLIGNRYGYHRDELQFLEDARHLDWGYVPFPPLTSWLGRASIAVFGLFGVRPEAGPLGLRLPAMLITSLMLLIAGWIARALGGGRFAQVFAALLMLPIELAMGQWLMYTVTDGLAWALVALCIAKLLQTRDARWWIGVGAALGIGILSKYSISFLLASLLIGLVVLPAERVWLRSKWFWAGAAVALLIAAPNLLWEWRHSWVTLHMLQHIHARDVRIGRANGYWTDQLKYMALALPFAVAGVVWLARSARFRLLLFLYAGPLVLFALAKGRGYYAIPGYIGVYAAGAVAFAQWTGRLRSRLQSTWRGVAVASTALGLVAVTLMMVAVAPQGSRLLHFQLRTSSDVRDQFGWREMAAAVAAARDTLPPEERARAGVAVDNYGEAGAIALYGPGYGLPYPISSANDFYYRGYGSAPDILVTLGIGRKDRQRLFDRCEMRGQFVKPNSVGNDDEEGQPIYVCWGMRTPWDVLWRTEQSFG</sequence>
<dbReference type="EC" id="2.4.-.-" evidence="10"/>
<evidence type="ECO:0000256" key="7">
    <source>
        <dbReference type="ARBA" id="ARBA00023136"/>
    </source>
</evidence>
<keyword evidence="7 8" id="KW-0472">Membrane</keyword>
<evidence type="ECO:0000256" key="4">
    <source>
        <dbReference type="ARBA" id="ARBA00022679"/>
    </source>
</evidence>
<dbReference type="InterPro" id="IPR038731">
    <property type="entry name" value="RgtA/B/C-like"/>
</dbReference>
<feature type="transmembrane region" description="Helical" evidence="8">
    <location>
        <begin position="186"/>
        <end position="204"/>
    </location>
</feature>
<keyword evidence="11" id="KW-1185">Reference proteome</keyword>
<feature type="transmembrane region" description="Helical" evidence="8">
    <location>
        <begin position="41"/>
        <end position="59"/>
    </location>
</feature>
<dbReference type="Pfam" id="PF13231">
    <property type="entry name" value="PMT_2"/>
    <property type="match status" value="1"/>
</dbReference>
<gene>
    <name evidence="10" type="ORF">ACK2TP_00655</name>
</gene>
<evidence type="ECO:0000256" key="1">
    <source>
        <dbReference type="ARBA" id="ARBA00004651"/>
    </source>
</evidence>
<evidence type="ECO:0000256" key="5">
    <source>
        <dbReference type="ARBA" id="ARBA00022692"/>
    </source>
</evidence>
<feature type="transmembrane region" description="Helical" evidence="8">
    <location>
        <begin position="66"/>
        <end position="87"/>
    </location>
</feature>
<organism evidence="10 11">
    <name type="scientific">Terriglobus aquaticus</name>
    <dbReference type="NCBI Taxonomy" id="940139"/>
    <lineage>
        <taxon>Bacteria</taxon>
        <taxon>Pseudomonadati</taxon>
        <taxon>Acidobacteriota</taxon>
        <taxon>Terriglobia</taxon>
        <taxon>Terriglobales</taxon>
        <taxon>Acidobacteriaceae</taxon>
        <taxon>Terriglobus</taxon>
    </lineage>
</organism>
<dbReference type="Proteomes" id="UP001634747">
    <property type="component" value="Unassembled WGS sequence"/>
</dbReference>
<comment type="subcellular location">
    <subcellularLocation>
        <location evidence="1">Cell membrane</location>
        <topology evidence="1">Multi-pass membrane protein</topology>
    </subcellularLocation>
</comment>
<evidence type="ECO:0000259" key="9">
    <source>
        <dbReference type="Pfam" id="PF13231"/>
    </source>
</evidence>
<evidence type="ECO:0000256" key="2">
    <source>
        <dbReference type="ARBA" id="ARBA00022475"/>
    </source>
</evidence>
<keyword evidence="4 10" id="KW-0808">Transferase</keyword>
<dbReference type="EMBL" id="JBJYXY010000001">
    <property type="protein sequence ID" value="MFN2974261.1"/>
    <property type="molecule type" value="Genomic_DNA"/>
</dbReference>
<name>A0ABW9KH12_9BACT</name>
<evidence type="ECO:0000313" key="11">
    <source>
        <dbReference type="Proteomes" id="UP001634747"/>
    </source>
</evidence>
<evidence type="ECO:0000256" key="8">
    <source>
        <dbReference type="SAM" id="Phobius"/>
    </source>
</evidence>
<reference evidence="10 11" key="1">
    <citation type="submission" date="2024-12" db="EMBL/GenBank/DDBJ databases">
        <authorList>
            <person name="Lee Y."/>
        </authorList>
    </citation>
    <scope>NUCLEOTIDE SEQUENCE [LARGE SCALE GENOMIC DNA]</scope>
    <source>
        <strain evidence="10 11">03SUJ4</strain>
    </source>
</reference>
<dbReference type="RefSeq" id="WP_263414169.1">
    <property type="nucleotide sequence ID" value="NZ_BAABBH010000001.1"/>
</dbReference>
<keyword evidence="5 8" id="KW-0812">Transmembrane</keyword>
<dbReference type="InterPro" id="IPR050297">
    <property type="entry name" value="LipidA_mod_glycosyltrf_83"/>
</dbReference>
<accession>A0ABW9KH12</accession>
<feature type="transmembrane region" description="Helical" evidence="8">
    <location>
        <begin position="285"/>
        <end position="304"/>
    </location>
</feature>
<feature type="transmembrane region" description="Helical" evidence="8">
    <location>
        <begin position="143"/>
        <end position="174"/>
    </location>
</feature>
<evidence type="ECO:0000256" key="3">
    <source>
        <dbReference type="ARBA" id="ARBA00022676"/>
    </source>
</evidence>
<comment type="caution">
    <text evidence="10">The sequence shown here is derived from an EMBL/GenBank/DDBJ whole genome shotgun (WGS) entry which is preliminary data.</text>
</comment>
<feature type="domain" description="Glycosyltransferase RgtA/B/C/D-like" evidence="9">
    <location>
        <begin position="40"/>
        <end position="204"/>
    </location>
</feature>
<protein>
    <submittedName>
        <fullName evidence="10">Glycosyltransferase family 39 protein</fullName>
        <ecNumber evidence="10">2.4.-.-</ecNumber>
    </submittedName>
</protein>
<proteinExistence type="predicted"/>
<dbReference type="GO" id="GO:0016757">
    <property type="term" value="F:glycosyltransferase activity"/>
    <property type="evidence" value="ECO:0007669"/>
    <property type="project" value="UniProtKB-KW"/>
</dbReference>
<evidence type="ECO:0000256" key="6">
    <source>
        <dbReference type="ARBA" id="ARBA00022989"/>
    </source>
</evidence>
<dbReference type="PANTHER" id="PTHR33908:SF11">
    <property type="entry name" value="MEMBRANE PROTEIN"/>
    <property type="match status" value="1"/>
</dbReference>
<keyword evidence="2" id="KW-1003">Cell membrane</keyword>
<keyword evidence="6 8" id="KW-1133">Transmembrane helix</keyword>
<feature type="transmembrane region" description="Helical" evidence="8">
    <location>
        <begin position="316"/>
        <end position="337"/>
    </location>
</feature>
<evidence type="ECO:0000313" key="10">
    <source>
        <dbReference type="EMBL" id="MFN2974261.1"/>
    </source>
</evidence>
<feature type="transmembrane region" description="Helical" evidence="8">
    <location>
        <begin position="262"/>
        <end position="279"/>
    </location>
</feature>